<evidence type="ECO:0000313" key="17">
    <source>
        <dbReference type="Proteomes" id="UP000176633"/>
    </source>
</evidence>
<dbReference type="Gene3D" id="1.10.287.130">
    <property type="match status" value="1"/>
</dbReference>
<keyword evidence="10 13" id="KW-1133">Transmembrane helix</keyword>
<evidence type="ECO:0000256" key="9">
    <source>
        <dbReference type="ARBA" id="ARBA00022840"/>
    </source>
</evidence>
<dbReference type="STRING" id="1798473.A3G50_03025"/>
<evidence type="ECO:0000256" key="2">
    <source>
        <dbReference type="ARBA" id="ARBA00004141"/>
    </source>
</evidence>
<keyword evidence="8" id="KW-0418">Kinase</keyword>
<feature type="domain" description="Histidine kinase" evidence="14">
    <location>
        <begin position="351"/>
        <end position="582"/>
    </location>
</feature>
<evidence type="ECO:0000256" key="5">
    <source>
        <dbReference type="ARBA" id="ARBA00022679"/>
    </source>
</evidence>
<evidence type="ECO:0000259" key="15">
    <source>
        <dbReference type="PROSITE" id="PS50112"/>
    </source>
</evidence>
<dbReference type="SMART" id="SM00387">
    <property type="entry name" value="HATPase_c"/>
    <property type="match status" value="1"/>
</dbReference>
<evidence type="ECO:0000256" key="6">
    <source>
        <dbReference type="ARBA" id="ARBA00022692"/>
    </source>
</evidence>
<dbReference type="GO" id="GO:0016020">
    <property type="term" value="C:membrane"/>
    <property type="evidence" value="ECO:0007669"/>
    <property type="project" value="UniProtKB-SubCell"/>
</dbReference>
<comment type="catalytic activity">
    <reaction evidence="1">
        <text>ATP + protein L-histidine = ADP + protein N-phospho-L-histidine.</text>
        <dbReference type="EC" id="2.7.13.3"/>
    </reaction>
</comment>
<comment type="caution">
    <text evidence="16">The sequence shown here is derived from an EMBL/GenBank/DDBJ whole genome shotgun (WGS) entry which is preliminary data.</text>
</comment>
<dbReference type="InterPro" id="IPR000014">
    <property type="entry name" value="PAS"/>
</dbReference>
<dbReference type="InterPro" id="IPR004358">
    <property type="entry name" value="Sig_transdc_His_kin-like_C"/>
</dbReference>
<dbReference type="PANTHER" id="PTHR42878">
    <property type="entry name" value="TWO-COMPONENT HISTIDINE KINASE"/>
    <property type="match status" value="1"/>
</dbReference>
<dbReference type="Pfam" id="PF02518">
    <property type="entry name" value="HATPase_c"/>
    <property type="match status" value="1"/>
</dbReference>
<dbReference type="PROSITE" id="PS50109">
    <property type="entry name" value="HIS_KIN"/>
    <property type="match status" value="1"/>
</dbReference>
<dbReference type="EC" id="2.7.13.3" evidence="3"/>
<dbReference type="InterPro" id="IPR035965">
    <property type="entry name" value="PAS-like_dom_sf"/>
</dbReference>
<dbReference type="Proteomes" id="UP000176633">
    <property type="component" value="Unassembled WGS sequence"/>
</dbReference>
<evidence type="ECO:0000256" key="1">
    <source>
        <dbReference type="ARBA" id="ARBA00000085"/>
    </source>
</evidence>
<dbReference type="PRINTS" id="PR00344">
    <property type="entry name" value="BCTRLSENSOR"/>
</dbReference>
<reference evidence="16 17" key="1">
    <citation type="journal article" date="2016" name="Nat. Commun.">
        <title>Thousands of microbial genomes shed light on interconnected biogeochemical processes in an aquifer system.</title>
        <authorList>
            <person name="Anantharaman K."/>
            <person name="Brown C.T."/>
            <person name="Hug L.A."/>
            <person name="Sharon I."/>
            <person name="Castelle C.J."/>
            <person name="Probst A.J."/>
            <person name="Thomas B.C."/>
            <person name="Singh A."/>
            <person name="Wilkins M.J."/>
            <person name="Karaoz U."/>
            <person name="Brodie E.L."/>
            <person name="Williams K.H."/>
            <person name="Hubbard S.S."/>
            <person name="Banfield J.F."/>
        </authorList>
    </citation>
    <scope>NUCLEOTIDE SEQUENCE [LARGE SCALE GENOMIC DNA]</scope>
</reference>
<dbReference type="NCBIfam" id="TIGR00229">
    <property type="entry name" value="sensory_box"/>
    <property type="match status" value="1"/>
</dbReference>
<keyword evidence="11" id="KW-0902">Two-component regulatory system</keyword>
<sequence>MNIAPINKKLWLVFFLFFVLALTNFFIVRYFEAAQKTDGAIIDAAGRNRMLSQQLGFYAERVVRGNEAVRETLKNIIALHQVSFYALKDGGVAPEIAGNRFLPPTIPAIMLVVKKAENLWLEYKEHGETIVNEPVFINGAPNIAVGNALDFIEKNAPEMLRRNNEMVKAYVKMNDEKQTRMDIVLFILLMINVAITGLGAWFAISITKSEELKAKEEAFLESIGDGLAVIDEDGKIIGMNKVAGELLGITPAECIGKRYDEVLFAKNEKGENISLNNQPMQIALATGKKISTTLSSAITYYYVRKDETQFPAAITVTPVVLNNKIIGAIDIFRDITKDKDIDQTKSEFVSLASHQLRALPTSMKWFLEMLLSKEIGPLNEKQKEYFEEVYQNNQRMIVLIDMLLDVSRIELGVFMATPSPTDVAGLAKEVLKESELPIRAKKLNVKEVRAPNLPLIFADPKLLRIVLQNIILNAVKYTPADGKINIEISLKQKDENIGGRKIGENSLVVVVADTGYGIPKNQYDKIFTKFFRADNMKEKDQDGTGLGLYLAKLITNRVQYDLWFESEINKGTVFYLAIPIKDKGKKEGAKELATEPGN</sequence>
<dbReference type="CDD" id="cd00082">
    <property type="entry name" value="HisKA"/>
    <property type="match status" value="1"/>
</dbReference>
<keyword evidence="5" id="KW-0808">Transferase</keyword>
<organism evidence="16 17">
    <name type="scientific">Candidatus Jorgensenbacteria bacterium RIFCSPLOWO2_12_FULL_42_11</name>
    <dbReference type="NCBI Taxonomy" id="1798473"/>
    <lineage>
        <taxon>Bacteria</taxon>
        <taxon>Candidatus Joergenseniibacteriota</taxon>
    </lineage>
</organism>
<dbReference type="SUPFAM" id="SSF55874">
    <property type="entry name" value="ATPase domain of HSP90 chaperone/DNA topoisomerase II/histidine kinase"/>
    <property type="match status" value="1"/>
</dbReference>
<evidence type="ECO:0000256" key="8">
    <source>
        <dbReference type="ARBA" id="ARBA00022777"/>
    </source>
</evidence>
<evidence type="ECO:0000259" key="14">
    <source>
        <dbReference type="PROSITE" id="PS50109"/>
    </source>
</evidence>
<evidence type="ECO:0000256" key="3">
    <source>
        <dbReference type="ARBA" id="ARBA00012438"/>
    </source>
</evidence>
<evidence type="ECO:0000256" key="13">
    <source>
        <dbReference type="SAM" id="Phobius"/>
    </source>
</evidence>
<dbReference type="Pfam" id="PF13426">
    <property type="entry name" value="PAS_9"/>
    <property type="match status" value="1"/>
</dbReference>
<feature type="transmembrane region" description="Helical" evidence="13">
    <location>
        <begin position="183"/>
        <end position="204"/>
    </location>
</feature>
<dbReference type="GO" id="GO:0007234">
    <property type="term" value="P:osmosensory signaling via phosphorelay pathway"/>
    <property type="evidence" value="ECO:0007669"/>
    <property type="project" value="TreeGrafter"/>
</dbReference>
<keyword evidence="4" id="KW-0597">Phosphoprotein</keyword>
<dbReference type="InterPro" id="IPR036097">
    <property type="entry name" value="HisK_dim/P_sf"/>
</dbReference>
<dbReference type="PROSITE" id="PS50112">
    <property type="entry name" value="PAS"/>
    <property type="match status" value="1"/>
</dbReference>
<dbReference type="CDD" id="cd00130">
    <property type="entry name" value="PAS"/>
    <property type="match status" value="1"/>
</dbReference>
<dbReference type="EMBL" id="MFKM01000004">
    <property type="protein sequence ID" value="OGG43845.1"/>
    <property type="molecule type" value="Genomic_DNA"/>
</dbReference>
<evidence type="ECO:0000256" key="11">
    <source>
        <dbReference type="ARBA" id="ARBA00023012"/>
    </source>
</evidence>
<dbReference type="InterPro" id="IPR036890">
    <property type="entry name" value="HATPase_C_sf"/>
</dbReference>
<dbReference type="GO" id="GO:0030295">
    <property type="term" value="F:protein kinase activator activity"/>
    <property type="evidence" value="ECO:0007669"/>
    <property type="project" value="TreeGrafter"/>
</dbReference>
<feature type="domain" description="PAS" evidence="15">
    <location>
        <begin position="212"/>
        <end position="257"/>
    </location>
</feature>
<evidence type="ECO:0000256" key="10">
    <source>
        <dbReference type="ARBA" id="ARBA00022989"/>
    </source>
</evidence>
<evidence type="ECO:0000256" key="4">
    <source>
        <dbReference type="ARBA" id="ARBA00022553"/>
    </source>
</evidence>
<dbReference type="SUPFAM" id="SSF55785">
    <property type="entry name" value="PYP-like sensor domain (PAS domain)"/>
    <property type="match status" value="1"/>
</dbReference>
<evidence type="ECO:0000256" key="7">
    <source>
        <dbReference type="ARBA" id="ARBA00022741"/>
    </source>
</evidence>
<feature type="transmembrane region" description="Helical" evidence="13">
    <location>
        <begin position="12"/>
        <end position="31"/>
    </location>
</feature>
<dbReference type="InterPro" id="IPR005467">
    <property type="entry name" value="His_kinase_dom"/>
</dbReference>
<dbReference type="InterPro" id="IPR050351">
    <property type="entry name" value="BphY/WalK/GraS-like"/>
</dbReference>
<evidence type="ECO:0000256" key="12">
    <source>
        <dbReference type="ARBA" id="ARBA00023136"/>
    </source>
</evidence>
<dbReference type="SMART" id="SM00388">
    <property type="entry name" value="HisKA"/>
    <property type="match status" value="1"/>
</dbReference>
<comment type="subcellular location">
    <subcellularLocation>
        <location evidence="2">Membrane</location>
        <topology evidence="2">Multi-pass membrane protein</topology>
    </subcellularLocation>
</comment>
<keyword evidence="9" id="KW-0067">ATP-binding</keyword>
<dbReference type="GO" id="GO:0000156">
    <property type="term" value="F:phosphorelay response regulator activity"/>
    <property type="evidence" value="ECO:0007669"/>
    <property type="project" value="TreeGrafter"/>
</dbReference>
<dbReference type="Pfam" id="PF00512">
    <property type="entry name" value="HisKA"/>
    <property type="match status" value="1"/>
</dbReference>
<keyword evidence="12 13" id="KW-0472">Membrane</keyword>
<dbReference type="Gene3D" id="3.30.565.10">
    <property type="entry name" value="Histidine kinase-like ATPase, C-terminal domain"/>
    <property type="match status" value="1"/>
</dbReference>
<gene>
    <name evidence="16" type="ORF">A3G50_03025</name>
</gene>
<dbReference type="PANTHER" id="PTHR42878:SF7">
    <property type="entry name" value="SENSOR HISTIDINE KINASE GLRK"/>
    <property type="match status" value="1"/>
</dbReference>
<dbReference type="GO" id="GO:0005524">
    <property type="term" value="F:ATP binding"/>
    <property type="evidence" value="ECO:0007669"/>
    <property type="project" value="UniProtKB-KW"/>
</dbReference>
<dbReference type="SMART" id="SM00091">
    <property type="entry name" value="PAS"/>
    <property type="match status" value="1"/>
</dbReference>
<keyword evidence="7" id="KW-0547">Nucleotide-binding</keyword>
<dbReference type="Gene3D" id="3.30.450.20">
    <property type="entry name" value="PAS domain"/>
    <property type="match status" value="1"/>
</dbReference>
<protein>
    <recommendedName>
        <fullName evidence="3">histidine kinase</fullName>
        <ecNumber evidence="3">2.7.13.3</ecNumber>
    </recommendedName>
</protein>
<accession>A0A1F6C3U4</accession>
<dbReference type="GO" id="GO:0000155">
    <property type="term" value="F:phosphorelay sensor kinase activity"/>
    <property type="evidence" value="ECO:0007669"/>
    <property type="project" value="InterPro"/>
</dbReference>
<dbReference type="InterPro" id="IPR003594">
    <property type="entry name" value="HATPase_dom"/>
</dbReference>
<keyword evidence="6 13" id="KW-0812">Transmembrane</keyword>
<dbReference type="AlphaFoldDB" id="A0A1F6C3U4"/>
<dbReference type="InterPro" id="IPR003661">
    <property type="entry name" value="HisK_dim/P_dom"/>
</dbReference>
<name>A0A1F6C3U4_9BACT</name>
<dbReference type="SUPFAM" id="SSF47384">
    <property type="entry name" value="Homodimeric domain of signal transducing histidine kinase"/>
    <property type="match status" value="1"/>
</dbReference>
<evidence type="ECO:0000313" key="16">
    <source>
        <dbReference type="EMBL" id="OGG43845.1"/>
    </source>
</evidence>
<proteinExistence type="predicted"/>